<proteinExistence type="predicted"/>
<dbReference type="AlphaFoldDB" id="A0A9P4Y8I5"/>
<accession>A0A9P4Y8I5</accession>
<gene>
    <name evidence="1" type="ORF">M406DRAFT_71411</name>
</gene>
<name>A0A9P4Y8I5_CRYP1</name>
<dbReference type="Proteomes" id="UP000803844">
    <property type="component" value="Unassembled WGS sequence"/>
</dbReference>
<organism evidence="1 2">
    <name type="scientific">Cryphonectria parasitica (strain ATCC 38755 / EP155)</name>
    <dbReference type="NCBI Taxonomy" id="660469"/>
    <lineage>
        <taxon>Eukaryota</taxon>
        <taxon>Fungi</taxon>
        <taxon>Dikarya</taxon>
        <taxon>Ascomycota</taxon>
        <taxon>Pezizomycotina</taxon>
        <taxon>Sordariomycetes</taxon>
        <taxon>Sordariomycetidae</taxon>
        <taxon>Diaporthales</taxon>
        <taxon>Cryphonectriaceae</taxon>
        <taxon>Cryphonectria-Endothia species complex</taxon>
        <taxon>Cryphonectria</taxon>
    </lineage>
</organism>
<dbReference type="RefSeq" id="XP_040779335.1">
    <property type="nucleotide sequence ID" value="XM_040925431.1"/>
</dbReference>
<evidence type="ECO:0000313" key="1">
    <source>
        <dbReference type="EMBL" id="KAF3768374.1"/>
    </source>
</evidence>
<reference evidence="1" key="1">
    <citation type="journal article" date="2020" name="Phytopathology">
        <title>Genome sequence of the chestnut blight fungus Cryphonectria parasitica EP155: A fundamental resource for an archetypical invasive plant pathogen.</title>
        <authorList>
            <person name="Crouch J.A."/>
            <person name="Dawe A."/>
            <person name="Aerts A."/>
            <person name="Barry K."/>
            <person name="Churchill A.C.L."/>
            <person name="Grimwood J."/>
            <person name="Hillman B."/>
            <person name="Milgroom M.G."/>
            <person name="Pangilinan J."/>
            <person name="Smith M."/>
            <person name="Salamov A."/>
            <person name="Schmutz J."/>
            <person name="Yadav J."/>
            <person name="Grigoriev I.V."/>
            <person name="Nuss D."/>
        </authorList>
    </citation>
    <scope>NUCLEOTIDE SEQUENCE</scope>
    <source>
        <strain evidence="1">EP155</strain>
    </source>
</reference>
<dbReference type="GeneID" id="63842560"/>
<keyword evidence="2" id="KW-1185">Reference proteome</keyword>
<comment type="caution">
    <text evidence="1">The sequence shown here is derived from an EMBL/GenBank/DDBJ whole genome shotgun (WGS) entry which is preliminary data.</text>
</comment>
<dbReference type="EMBL" id="MU032345">
    <property type="protein sequence ID" value="KAF3768374.1"/>
    <property type="molecule type" value="Genomic_DNA"/>
</dbReference>
<protein>
    <submittedName>
        <fullName evidence="1">Uncharacterized protein</fullName>
    </submittedName>
</protein>
<sequence>MAAATAHASSPLPLTKTNLAHFGRGDLSVSAGSSYLSCTQSFHTDQFPTQQRIQTTKFLIKHSMQQLNRFKPEGVQLIMRDELRLHHGHVCLKADCTARADDLSYWQCRKSFFEKELRRMRQEKFGSPPQPSDPTALQDHIEYSDREQKFAARWPATKARIEQWLYTSLGALF</sequence>
<evidence type="ECO:0000313" key="2">
    <source>
        <dbReference type="Proteomes" id="UP000803844"/>
    </source>
</evidence>